<dbReference type="AlphaFoldDB" id="A0AAD5YVB1"/>
<comment type="caution">
    <text evidence="1">The sequence shown here is derived from an EMBL/GenBank/DDBJ whole genome shotgun (WGS) entry which is preliminary data.</text>
</comment>
<protein>
    <submittedName>
        <fullName evidence="1">Uncharacterized protein</fullName>
    </submittedName>
</protein>
<evidence type="ECO:0000313" key="2">
    <source>
        <dbReference type="Proteomes" id="UP001213000"/>
    </source>
</evidence>
<evidence type="ECO:0000313" key="1">
    <source>
        <dbReference type="EMBL" id="KAJ3574129.1"/>
    </source>
</evidence>
<name>A0AAD5YVB1_9AGAR</name>
<dbReference type="Proteomes" id="UP001213000">
    <property type="component" value="Unassembled WGS sequence"/>
</dbReference>
<accession>A0AAD5YVB1</accession>
<dbReference type="EMBL" id="JANIEX010000079">
    <property type="protein sequence ID" value="KAJ3574129.1"/>
    <property type="molecule type" value="Genomic_DNA"/>
</dbReference>
<proteinExistence type="predicted"/>
<reference evidence="1" key="1">
    <citation type="submission" date="2022-07" db="EMBL/GenBank/DDBJ databases">
        <title>Genome Sequence of Leucocoprinus birnbaumii.</title>
        <authorList>
            <person name="Buettner E."/>
        </authorList>
    </citation>
    <scope>NUCLEOTIDE SEQUENCE</scope>
    <source>
        <strain evidence="1">VT141</strain>
    </source>
</reference>
<gene>
    <name evidence="1" type="ORF">NP233_g1969</name>
</gene>
<keyword evidence="2" id="KW-1185">Reference proteome</keyword>
<organism evidence="1 2">
    <name type="scientific">Leucocoprinus birnbaumii</name>
    <dbReference type="NCBI Taxonomy" id="56174"/>
    <lineage>
        <taxon>Eukaryota</taxon>
        <taxon>Fungi</taxon>
        <taxon>Dikarya</taxon>
        <taxon>Basidiomycota</taxon>
        <taxon>Agaricomycotina</taxon>
        <taxon>Agaricomycetes</taxon>
        <taxon>Agaricomycetidae</taxon>
        <taxon>Agaricales</taxon>
        <taxon>Agaricineae</taxon>
        <taxon>Agaricaceae</taxon>
        <taxon>Leucocoprinus</taxon>
    </lineage>
</organism>
<sequence>MELEFSSSNLPAHPGPVLGRNWLSALPVEDLSNSFLTSRGELIDFWSLITASNQAHSSSTVCVCCTSL</sequence>